<dbReference type="EMBL" id="LR899012">
    <property type="protein sequence ID" value="CAD7088752.1"/>
    <property type="molecule type" value="Genomic_DNA"/>
</dbReference>
<dbReference type="FunCoup" id="A0A7R8UXG5">
    <property type="interactions" value="460"/>
</dbReference>
<name>A0A7R8UXG5_HERIL</name>
<evidence type="ECO:0000256" key="8">
    <source>
        <dbReference type="ARBA" id="ARBA00023027"/>
    </source>
</evidence>
<dbReference type="GO" id="GO:0033499">
    <property type="term" value="P:galactose catabolic process via UDP-galactose, Leloir pathway"/>
    <property type="evidence" value="ECO:0007669"/>
    <property type="project" value="TreeGrafter"/>
</dbReference>
<dbReference type="Gene3D" id="3.40.50.720">
    <property type="entry name" value="NAD(P)-binding Rossmann-like Domain"/>
    <property type="match status" value="1"/>
</dbReference>
<evidence type="ECO:0000256" key="2">
    <source>
        <dbReference type="ARBA" id="ARBA00000083"/>
    </source>
</evidence>
<dbReference type="EC" id="5.1.3.2" evidence="7"/>
<evidence type="ECO:0000256" key="4">
    <source>
        <dbReference type="ARBA" id="ARBA00002760"/>
    </source>
</evidence>
<dbReference type="InterPro" id="IPR016040">
    <property type="entry name" value="NAD(P)-bd_dom"/>
</dbReference>
<dbReference type="PRINTS" id="PR01713">
    <property type="entry name" value="NUCEPIMERASE"/>
</dbReference>
<dbReference type="InterPro" id="IPR036291">
    <property type="entry name" value="NAD(P)-bd_dom_sf"/>
</dbReference>
<proteinExistence type="predicted"/>
<dbReference type="SUPFAM" id="SSF51735">
    <property type="entry name" value="NAD(P)-binding Rossmann-fold domains"/>
    <property type="match status" value="1"/>
</dbReference>
<organism evidence="13 14">
    <name type="scientific">Hermetia illucens</name>
    <name type="common">Black soldier fly</name>
    <dbReference type="NCBI Taxonomy" id="343691"/>
    <lineage>
        <taxon>Eukaryota</taxon>
        <taxon>Metazoa</taxon>
        <taxon>Ecdysozoa</taxon>
        <taxon>Arthropoda</taxon>
        <taxon>Hexapoda</taxon>
        <taxon>Insecta</taxon>
        <taxon>Pterygota</taxon>
        <taxon>Neoptera</taxon>
        <taxon>Endopterygota</taxon>
        <taxon>Diptera</taxon>
        <taxon>Brachycera</taxon>
        <taxon>Stratiomyomorpha</taxon>
        <taxon>Stratiomyidae</taxon>
        <taxon>Hermetiinae</taxon>
        <taxon>Hermetia</taxon>
    </lineage>
</organism>
<dbReference type="GO" id="GO:0005829">
    <property type="term" value="C:cytosol"/>
    <property type="evidence" value="ECO:0007669"/>
    <property type="project" value="TreeGrafter"/>
</dbReference>
<reference evidence="13 14" key="1">
    <citation type="submission" date="2020-11" db="EMBL/GenBank/DDBJ databases">
        <authorList>
            <person name="Wallbank WR R."/>
            <person name="Pardo Diaz C."/>
            <person name="Kozak K."/>
            <person name="Martin S."/>
            <person name="Jiggins C."/>
            <person name="Moest M."/>
            <person name="Warren A I."/>
            <person name="Generalovic N T."/>
            <person name="Byers J.R.P. K."/>
            <person name="Montejo-Kovacevich G."/>
            <person name="Yen C E."/>
        </authorList>
    </citation>
    <scope>NUCLEOTIDE SEQUENCE [LARGE SCALE GENOMIC DNA]</scope>
</reference>
<comment type="catalytic activity">
    <reaction evidence="2">
        <text>UDP-alpha-D-glucose = UDP-alpha-D-galactose</text>
        <dbReference type="Rhea" id="RHEA:22168"/>
        <dbReference type="ChEBI" id="CHEBI:58885"/>
        <dbReference type="ChEBI" id="CHEBI:66914"/>
        <dbReference type="EC" id="5.1.3.2"/>
    </reaction>
</comment>
<dbReference type="PANTHER" id="PTHR43725">
    <property type="entry name" value="UDP-GLUCOSE 4-EPIMERASE"/>
    <property type="match status" value="1"/>
</dbReference>
<keyword evidence="14" id="KW-1185">Reference proteome</keyword>
<comment type="cofactor">
    <cofactor evidence="3">
        <name>NAD(+)</name>
        <dbReference type="ChEBI" id="CHEBI:57540"/>
    </cofactor>
</comment>
<evidence type="ECO:0000313" key="14">
    <source>
        <dbReference type="Proteomes" id="UP000594454"/>
    </source>
</evidence>
<keyword evidence="9" id="KW-0299">Galactose metabolism</keyword>
<sequence>MAEAEVFNLVYSSSATVYGEPQFLPLTESHPTGNCTNPYGKTKYFTEEILKDLCTADDRWRVISLRYFNPVGAHKSGKIGEDPNGIPNNLMPFISQVAIGRRDKLLVYGDDYDTVDGTGVRDYIHIVDLAEGHVKALDKFRTGSIKGFAAFNLGTGQGYSVLEMVKAFEKASGRPVKYEIVARRPGDVGTSYADPTLAMKQLAWKAKRGINEMCEDTWRWQNNNPNGFAKL</sequence>
<comment type="function">
    <text evidence="4">Catalyzes two distinct but analogous reactions: the reversible epimerization of UDP-glucose to UDP-galactose and the reversible epimerization of UDP-N-acetylglucosamine to UDP-N-acetylgalactosamine. The reaction with UDP-Gal plays a critical role in the Leloir pathway of galactose catabolism in which galactose is converted to the glycolytic intermediate glucose 6-phosphate. It contributes to the catabolism of dietary galactose and enables the endogenous biosynthesis of both UDP-Gal and UDP-GalNAc when exogenous sources are limited. Both UDP-sugar interconversions are important in the synthesis of glycoproteins and glycolipids.</text>
</comment>
<evidence type="ECO:0000256" key="3">
    <source>
        <dbReference type="ARBA" id="ARBA00001911"/>
    </source>
</evidence>
<evidence type="ECO:0000256" key="10">
    <source>
        <dbReference type="ARBA" id="ARBA00023235"/>
    </source>
</evidence>
<dbReference type="OrthoDB" id="9402762at2759"/>
<keyword evidence="10" id="KW-0413">Isomerase</keyword>
<dbReference type="GO" id="GO:0003974">
    <property type="term" value="F:UDP-N-acetylglucosamine 4-epimerase activity"/>
    <property type="evidence" value="ECO:0007669"/>
    <property type="project" value="UniProtKB-EC"/>
</dbReference>
<dbReference type="EC" id="5.1.3.7" evidence="6"/>
<dbReference type="InterPro" id="IPR005886">
    <property type="entry name" value="UDP_G4E"/>
</dbReference>
<dbReference type="AlphaFoldDB" id="A0A7R8UXG5"/>
<feature type="domain" description="NAD(P)-binding" evidence="12">
    <location>
        <begin position="7"/>
        <end position="217"/>
    </location>
</feature>
<keyword evidence="9" id="KW-0119">Carbohydrate metabolism</keyword>
<dbReference type="NCBIfam" id="TIGR01179">
    <property type="entry name" value="galE"/>
    <property type="match status" value="1"/>
</dbReference>
<comment type="pathway">
    <text evidence="5">Carbohydrate metabolism; galactose metabolism.</text>
</comment>
<dbReference type="Pfam" id="PF16363">
    <property type="entry name" value="GDP_Man_Dehyd"/>
    <property type="match status" value="1"/>
</dbReference>
<evidence type="ECO:0000256" key="7">
    <source>
        <dbReference type="ARBA" id="ARBA00013189"/>
    </source>
</evidence>
<evidence type="ECO:0000256" key="1">
    <source>
        <dbReference type="ARBA" id="ARBA00000014"/>
    </source>
</evidence>
<dbReference type="Gene3D" id="3.90.25.10">
    <property type="entry name" value="UDP-galactose 4-epimerase, domain 1"/>
    <property type="match status" value="2"/>
</dbReference>
<keyword evidence="8" id="KW-0520">NAD</keyword>
<evidence type="ECO:0000256" key="5">
    <source>
        <dbReference type="ARBA" id="ARBA00004947"/>
    </source>
</evidence>
<dbReference type="GO" id="GO:0003978">
    <property type="term" value="F:UDP-glucose 4-epimerase activity"/>
    <property type="evidence" value="ECO:0007669"/>
    <property type="project" value="UniProtKB-EC"/>
</dbReference>
<dbReference type="InParanoid" id="A0A7R8UXG5"/>
<comment type="catalytic activity">
    <reaction evidence="1">
        <text>UDP-N-acetyl-alpha-D-glucosamine = UDP-N-acetyl-alpha-D-galactosamine</text>
        <dbReference type="Rhea" id="RHEA:20517"/>
        <dbReference type="ChEBI" id="CHEBI:57705"/>
        <dbReference type="ChEBI" id="CHEBI:67138"/>
        <dbReference type="EC" id="5.1.3.7"/>
    </reaction>
</comment>
<evidence type="ECO:0000256" key="9">
    <source>
        <dbReference type="ARBA" id="ARBA00023144"/>
    </source>
</evidence>
<evidence type="ECO:0000313" key="13">
    <source>
        <dbReference type="EMBL" id="CAD7088752.1"/>
    </source>
</evidence>
<dbReference type="Proteomes" id="UP000594454">
    <property type="component" value="Chromosome 4"/>
</dbReference>
<protein>
    <recommendedName>
        <fullName evidence="11">UDP-N-acetylglucosamine 4-epimerase</fullName>
        <ecNumber evidence="7">5.1.3.2</ecNumber>
        <ecNumber evidence="6">5.1.3.7</ecNumber>
    </recommendedName>
</protein>
<gene>
    <name evidence="13" type="ORF">HERILL_LOCUS11348</name>
</gene>
<accession>A0A7R8UXG5</accession>
<evidence type="ECO:0000259" key="12">
    <source>
        <dbReference type="Pfam" id="PF16363"/>
    </source>
</evidence>
<dbReference type="PANTHER" id="PTHR43725:SF47">
    <property type="entry name" value="UDP-GLUCOSE 4-EPIMERASE"/>
    <property type="match status" value="1"/>
</dbReference>
<evidence type="ECO:0000256" key="11">
    <source>
        <dbReference type="ARBA" id="ARBA00031827"/>
    </source>
</evidence>
<evidence type="ECO:0000256" key="6">
    <source>
        <dbReference type="ARBA" id="ARBA00013175"/>
    </source>
</evidence>